<evidence type="ECO:0000313" key="4">
    <source>
        <dbReference type="Proteomes" id="UP001140560"/>
    </source>
</evidence>
<dbReference type="Pfam" id="PF06985">
    <property type="entry name" value="HET"/>
    <property type="match status" value="1"/>
</dbReference>
<dbReference type="InterPro" id="IPR052895">
    <property type="entry name" value="HetReg/Transcr_Mod"/>
</dbReference>
<dbReference type="AlphaFoldDB" id="A0A9W8Y5X4"/>
<dbReference type="OrthoDB" id="2157530at2759"/>
<feature type="domain" description="Heterokaryon incompatibility" evidence="2">
    <location>
        <begin position="44"/>
        <end position="193"/>
    </location>
</feature>
<feature type="compositionally biased region" description="Basic and acidic residues" evidence="1">
    <location>
        <begin position="502"/>
        <end position="514"/>
    </location>
</feature>
<reference evidence="3" key="1">
    <citation type="submission" date="2022-10" db="EMBL/GenBank/DDBJ databases">
        <title>Tapping the CABI collections for fungal endophytes: first genome assemblies for Collariella, Neodidymelliopsis, Ascochyta clinopodiicola, Didymella pomorum, Didymosphaeria variabile, Neocosmospora piperis and Neocucurbitaria cava.</title>
        <authorList>
            <person name="Hill R."/>
        </authorList>
    </citation>
    <scope>NUCLEOTIDE SEQUENCE</scope>
    <source>
        <strain evidence="3">IMI 356814</strain>
    </source>
</reference>
<evidence type="ECO:0000259" key="2">
    <source>
        <dbReference type="Pfam" id="PF06985"/>
    </source>
</evidence>
<dbReference type="Pfam" id="PF26639">
    <property type="entry name" value="Het-6_barrel"/>
    <property type="match status" value="1"/>
</dbReference>
<organism evidence="3 4">
    <name type="scientific">Neocucurbitaria cava</name>
    <dbReference type="NCBI Taxonomy" id="798079"/>
    <lineage>
        <taxon>Eukaryota</taxon>
        <taxon>Fungi</taxon>
        <taxon>Dikarya</taxon>
        <taxon>Ascomycota</taxon>
        <taxon>Pezizomycotina</taxon>
        <taxon>Dothideomycetes</taxon>
        <taxon>Pleosporomycetidae</taxon>
        <taxon>Pleosporales</taxon>
        <taxon>Pleosporineae</taxon>
        <taxon>Cucurbitariaceae</taxon>
        <taxon>Neocucurbitaria</taxon>
    </lineage>
</organism>
<accession>A0A9W8Y5X4</accession>
<sequence>MTQIYKPLDDSKREIRLLHLQPGDDEAELTCFFSLVSLDDKPDYEAVSYVWGDSLDRRRINVEDAKEPVPITRNLHSALHGLRLQDRERILWADALCINQQDLEERACQVAIMAAVFGQASRVLAYLGDDWDGCDLAMKAIRQLGEDPTMHLFSYMDHGLSIDGIGFESLALLDVVSRFLDTPWITRVWTVQEYSVAKEVTFLYGNSAISAAAVLGMCLGTAQHTWSCCSFPSQPFTRIAAHLDAMQRWSSLKMKCSTLQTKTYVDPVSCLMDLELFRDRLATDPRDKVYSLLGITRPSWAALIQPDYSIEPGETFMRAAIADLQITGHLHFLNFCYMSSRSSRPSWVPDWTISSSNWRLYQQRLVLATATKACDGRTAQVEFTPYNALIASGILISTISTCSSPEIEIGRTLPKQDFHDILREMHEIVGVKEHSTDIYGATSQSILEACRLALVGGWIDNAISGYEPIYAVEDVEQFEEWEAFNGCDTTSFPTHGRPLRKKQQDGPKANDDEERRKGLWRLKNTILINTFHRRFVMLAKSYFGFAAENCQEGDVVVVLNGGPTPYILRPVPGSTEYTYIGDACIHGMMNGEAFGANRPPDKFTIV</sequence>
<keyword evidence="4" id="KW-1185">Reference proteome</keyword>
<proteinExistence type="predicted"/>
<feature type="region of interest" description="Disordered" evidence="1">
    <location>
        <begin position="490"/>
        <end position="514"/>
    </location>
</feature>
<dbReference type="Proteomes" id="UP001140560">
    <property type="component" value="Unassembled WGS sequence"/>
</dbReference>
<dbReference type="EMBL" id="JAPEUY010000011">
    <property type="protein sequence ID" value="KAJ4368410.1"/>
    <property type="molecule type" value="Genomic_DNA"/>
</dbReference>
<protein>
    <recommendedName>
        <fullName evidence="2">Heterokaryon incompatibility domain-containing protein</fullName>
    </recommendedName>
</protein>
<comment type="caution">
    <text evidence="3">The sequence shown here is derived from an EMBL/GenBank/DDBJ whole genome shotgun (WGS) entry which is preliminary data.</text>
</comment>
<dbReference type="PANTHER" id="PTHR24148:SF73">
    <property type="entry name" value="HET DOMAIN PROTEIN (AFU_ORTHOLOGUE AFUA_8G01020)"/>
    <property type="match status" value="1"/>
</dbReference>
<evidence type="ECO:0000256" key="1">
    <source>
        <dbReference type="SAM" id="MobiDB-lite"/>
    </source>
</evidence>
<gene>
    <name evidence="3" type="ORF">N0V83_006767</name>
</gene>
<dbReference type="InterPro" id="IPR010730">
    <property type="entry name" value="HET"/>
</dbReference>
<dbReference type="PANTHER" id="PTHR24148">
    <property type="entry name" value="ANKYRIN REPEAT DOMAIN-CONTAINING PROTEIN 39 HOMOLOG-RELATED"/>
    <property type="match status" value="1"/>
</dbReference>
<evidence type="ECO:0000313" key="3">
    <source>
        <dbReference type="EMBL" id="KAJ4368410.1"/>
    </source>
</evidence>
<name>A0A9W8Y5X4_9PLEO</name>